<protein>
    <recommendedName>
        <fullName evidence="3">HPt domain-containing protein</fullName>
    </recommendedName>
</protein>
<keyword evidence="5" id="KW-1185">Reference proteome</keyword>
<dbReference type="GO" id="GO:0004672">
    <property type="term" value="F:protein kinase activity"/>
    <property type="evidence" value="ECO:0007669"/>
    <property type="project" value="UniProtKB-ARBA"/>
</dbReference>
<name>A0A4V3QXC5_9SPHN</name>
<proteinExistence type="predicted"/>
<dbReference type="PROSITE" id="PS50894">
    <property type="entry name" value="HPT"/>
    <property type="match status" value="1"/>
</dbReference>
<dbReference type="OrthoDB" id="7429195at2"/>
<keyword evidence="1" id="KW-0902">Two-component regulatory system</keyword>
<sequence length="93" mass="9821">MIELEARLQALRRRFIDQAAADAIAIERHAAAGEWPAVRDLGHGLAGRAGMFGFPLITDAARALEEAVEAGAAPALLRPLAAALIAKLNELRA</sequence>
<dbReference type="RefSeq" id="WP_135982199.1">
    <property type="nucleotide sequence ID" value="NZ_JAASQM010000001.1"/>
</dbReference>
<evidence type="ECO:0000259" key="3">
    <source>
        <dbReference type="PROSITE" id="PS50894"/>
    </source>
</evidence>
<evidence type="ECO:0000313" key="5">
    <source>
        <dbReference type="Proteomes" id="UP000309848"/>
    </source>
</evidence>
<keyword evidence="2" id="KW-0597">Phosphoprotein</keyword>
<organism evidence="4 5">
    <name type="scientific">Sphingomonas naasensis</name>
    <dbReference type="NCBI Taxonomy" id="1344951"/>
    <lineage>
        <taxon>Bacteria</taxon>
        <taxon>Pseudomonadati</taxon>
        <taxon>Pseudomonadota</taxon>
        <taxon>Alphaproteobacteria</taxon>
        <taxon>Sphingomonadales</taxon>
        <taxon>Sphingomonadaceae</taxon>
        <taxon>Sphingomonas</taxon>
    </lineage>
</organism>
<feature type="domain" description="HPt" evidence="3">
    <location>
        <begin position="4"/>
        <end position="93"/>
    </location>
</feature>
<feature type="modified residue" description="Phosphohistidine" evidence="2">
    <location>
        <position position="43"/>
    </location>
</feature>
<dbReference type="SUPFAM" id="SSF47226">
    <property type="entry name" value="Histidine-containing phosphotransfer domain, HPT domain"/>
    <property type="match status" value="1"/>
</dbReference>
<evidence type="ECO:0000256" key="1">
    <source>
        <dbReference type="ARBA" id="ARBA00023012"/>
    </source>
</evidence>
<dbReference type="GO" id="GO:0000160">
    <property type="term" value="P:phosphorelay signal transduction system"/>
    <property type="evidence" value="ECO:0007669"/>
    <property type="project" value="UniProtKB-KW"/>
</dbReference>
<evidence type="ECO:0000313" key="4">
    <source>
        <dbReference type="EMBL" id="TGX45912.1"/>
    </source>
</evidence>
<accession>A0A4V3QXC5</accession>
<dbReference type="AlphaFoldDB" id="A0A4V3QXC5"/>
<dbReference type="Pfam" id="PF01627">
    <property type="entry name" value="Hpt"/>
    <property type="match status" value="1"/>
</dbReference>
<dbReference type="InterPro" id="IPR036641">
    <property type="entry name" value="HPT_dom_sf"/>
</dbReference>
<gene>
    <name evidence="4" type="ORF">E5A74_01690</name>
</gene>
<dbReference type="Gene3D" id="1.20.120.160">
    <property type="entry name" value="HPT domain"/>
    <property type="match status" value="1"/>
</dbReference>
<evidence type="ECO:0000256" key="2">
    <source>
        <dbReference type="PROSITE-ProRule" id="PRU00110"/>
    </source>
</evidence>
<dbReference type="EMBL" id="SRXU01000001">
    <property type="protein sequence ID" value="TGX45912.1"/>
    <property type="molecule type" value="Genomic_DNA"/>
</dbReference>
<dbReference type="Proteomes" id="UP000309848">
    <property type="component" value="Unassembled WGS sequence"/>
</dbReference>
<reference evidence="4 5" key="1">
    <citation type="submission" date="2019-04" db="EMBL/GenBank/DDBJ databases">
        <title>Sphingomonas psychrotolerans sp. nov., isolated from soil in the Tianshan Mountains, Xinjiang, China.</title>
        <authorList>
            <person name="Luo Y."/>
            <person name="Sheng H."/>
        </authorList>
    </citation>
    <scope>NUCLEOTIDE SEQUENCE [LARGE SCALE GENOMIC DNA]</scope>
    <source>
        <strain evidence="4 5">KIS18-15</strain>
    </source>
</reference>
<dbReference type="InterPro" id="IPR008207">
    <property type="entry name" value="Sig_transdc_His_kin_Hpt_dom"/>
</dbReference>
<comment type="caution">
    <text evidence="4">The sequence shown here is derived from an EMBL/GenBank/DDBJ whole genome shotgun (WGS) entry which is preliminary data.</text>
</comment>